<accession>A0A4Q2DAF2</accession>
<name>A0A4Q2DAF2_9AGAR</name>
<dbReference type="EMBL" id="SDEE01000528">
    <property type="protein sequence ID" value="RXW15646.1"/>
    <property type="molecule type" value="Genomic_DNA"/>
</dbReference>
<dbReference type="AlphaFoldDB" id="A0A4Q2DAF2"/>
<gene>
    <name evidence="2" type="ORF">EST38_g10204</name>
</gene>
<organism evidence="2 3">
    <name type="scientific">Candolleomyces aberdarensis</name>
    <dbReference type="NCBI Taxonomy" id="2316362"/>
    <lineage>
        <taxon>Eukaryota</taxon>
        <taxon>Fungi</taxon>
        <taxon>Dikarya</taxon>
        <taxon>Basidiomycota</taxon>
        <taxon>Agaricomycotina</taxon>
        <taxon>Agaricomycetes</taxon>
        <taxon>Agaricomycetidae</taxon>
        <taxon>Agaricales</taxon>
        <taxon>Agaricineae</taxon>
        <taxon>Psathyrellaceae</taxon>
        <taxon>Candolleomyces</taxon>
    </lineage>
</organism>
<sequence>MAPKGWTTDALSAFLHQYLPLYDKHAFTKRYQPFWDTINAKYLQEFPILPEGVSPDSLNDEERQAYSETLNKLYSRIKDWYRWRRNGRSRNTTHTVTSKQMREIYAGGTRTGKEYEVYVKMYPGAFQPAYDAECSRICATGRAKLAVWHKIAKEVWENASDEEKSAVQAQLILDKEAVASEEQDPSSPDDYQRLWDRLPAILSKAITPAVQKAGVLAFVTIVGPVPNAGGQILATMLQFGDKSETPLFSNVWKDHDRVLVDKLAAFAARHEFPPDICAKRSLGKSAEDDLGQRVADAPPPVKESGSVSSTVDLPSETLPSVNGPALTKAAFAESSMPNDNETTRANSRNWWQNWADPDVLETIALQNASDAPPAPSDNSHHSGLNVVPEHSNTGTFTPPVLHQSASNPVSTESNNVPLPVFNTATVPFAPHAPSSIPASVSTSVQRPALNTSSAICAPLDGQGLNNSVSNPMAASRLGAPPQTLSLFSTPVTLEITSTNPQLPGPQEQLAKENVDPSPNNNSVAGLTGARPTGGPLRDLSGNGAQTAGPFGARPTGVLLQDLSGNGAQTAGPNEVRPAPPQDVPTNDAPAQGPNKGRPILLLPVPTPSQDDRVRRSNRAPIPTTRLDRQNEIGTNIVPPKPLVDATAVIEEPLWFAPAYDYLKNNTLGTMWVDLVEKWAEYERAKAWKTGKGLPAQGQPEEWQQWTSKARWGVRDYSRVPDVRDAADLGIAVTKWASSFSSADFGKTGLHGMVALLTLMVWWGTAALTPLSWNSDSRPQWQELVLGLSSRYTILLGEFSDHKRSRDDDGSGGVSENKRP</sequence>
<feature type="region of interest" description="Disordered" evidence="1">
    <location>
        <begin position="368"/>
        <end position="412"/>
    </location>
</feature>
<dbReference type="STRING" id="2316362.A0A4Q2DAF2"/>
<reference evidence="2 3" key="1">
    <citation type="submission" date="2019-01" db="EMBL/GenBank/DDBJ databases">
        <title>Draft genome sequence of Psathyrella aberdarensis IHI B618.</title>
        <authorList>
            <person name="Buettner E."/>
            <person name="Kellner H."/>
        </authorList>
    </citation>
    <scope>NUCLEOTIDE SEQUENCE [LARGE SCALE GENOMIC DNA]</scope>
    <source>
        <strain evidence="2 3">IHI B618</strain>
    </source>
</reference>
<evidence type="ECO:0000313" key="2">
    <source>
        <dbReference type="EMBL" id="RXW15646.1"/>
    </source>
</evidence>
<proteinExistence type="predicted"/>
<dbReference type="Proteomes" id="UP000290288">
    <property type="component" value="Unassembled WGS sequence"/>
</dbReference>
<evidence type="ECO:0000313" key="3">
    <source>
        <dbReference type="Proteomes" id="UP000290288"/>
    </source>
</evidence>
<protein>
    <submittedName>
        <fullName evidence="2">Uncharacterized protein</fullName>
    </submittedName>
</protein>
<feature type="region of interest" description="Disordered" evidence="1">
    <location>
        <begin position="495"/>
        <end position="615"/>
    </location>
</feature>
<feature type="compositionally biased region" description="Polar residues" evidence="1">
    <location>
        <begin position="305"/>
        <end position="320"/>
    </location>
</feature>
<comment type="caution">
    <text evidence="2">The sequence shown here is derived from an EMBL/GenBank/DDBJ whole genome shotgun (WGS) entry which is preliminary data.</text>
</comment>
<feature type="region of interest" description="Disordered" evidence="1">
    <location>
        <begin position="288"/>
        <end position="323"/>
    </location>
</feature>
<feature type="compositionally biased region" description="Polar residues" evidence="1">
    <location>
        <begin position="562"/>
        <end position="571"/>
    </location>
</feature>
<dbReference type="OrthoDB" id="3054100at2759"/>
<feature type="compositionally biased region" description="Polar residues" evidence="1">
    <location>
        <begin position="403"/>
        <end position="412"/>
    </location>
</feature>
<evidence type="ECO:0000256" key="1">
    <source>
        <dbReference type="SAM" id="MobiDB-lite"/>
    </source>
</evidence>
<keyword evidence="3" id="KW-1185">Reference proteome</keyword>